<accession>A0A0S2LYL0</accession>
<name>A0A0S2LYL0_9MICC</name>
<keyword evidence="1" id="KW-0812">Transmembrane</keyword>
<keyword evidence="1" id="KW-0472">Membrane</keyword>
<evidence type="ECO:0000256" key="1">
    <source>
        <dbReference type="SAM" id="Phobius"/>
    </source>
</evidence>
<evidence type="ECO:0000313" key="2">
    <source>
        <dbReference type="EMBL" id="ALO66344.1"/>
    </source>
</evidence>
<feature type="transmembrane region" description="Helical" evidence="1">
    <location>
        <begin position="6"/>
        <end position="25"/>
    </location>
</feature>
<dbReference type="Proteomes" id="UP000059574">
    <property type="component" value="Chromosome"/>
</dbReference>
<protein>
    <submittedName>
        <fullName evidence="2">Uncharacterized protein</fullName>
    </submittedName>
</protein>
<evidence type="ECO:0000313" key="3">
    <source>
        <dbReference type="Proteomes" id="UP000059574"/>
    </source>
</evidence>
<keyword evidence="1" id="KW-1133">Transmembrane helix</keyword>
<gene>
    <name evidence="2" type="ORF">AS189_07365</name>
</gene>
<feature type="transmembrane region" description="Helical" evidence="1">
    <location>
        <begin position="57"/>
        <end position="79"/>
    </location>
</feature>
<feature type="transmembrane region" description="Helical" evidence="1">
    <location>
        <begin position="100"/>
        <end position="119"/>
    </location>
</feature>
<reference evidence="3" key="1">
    <citation type="submission" date="2015-11" db="EMBL/GenBank/DDBJ databases">
        <authorList>
            <person name="Kumar R."/>
            <person name="Singh D."/>
            <person name="Swarnkar M.K."/>
            <person name="Singh A.K."/>
            <person name="Kumar S."/>
        </authorList>
    </citation>
    <scope>NUCLEOTIDE SEQUENCE [LARGE SCALE GENOMIC DNA]</scope>
    <source>
        <strain evidence="3">ERGS4:06</strain>
    </source>
</reference>
<organism evidence="2 3">
    <name type="scientific">Arthrobacter alpinus</name>
    <dbReference type="NCBI Taxonomy" id="656366"/>
    <lineage>
        <taxon>Bacteria</taxon>
        <taxon>Bacillati</taxon>
        <taxon>Actinomycetota</taxon>
        <taxon>Actinomycetes</taxon>
        <taxon>Micrococcales</taxon>
        <taxon>Micrococcaceae</taxon>
        <taxon>Arthrobacter</taxon>
    </lineage>
</organism>
<feature type="transmembrane region" description="Helical" evidence="1">
    <location>
        <begin position="32"/>
        <end position="51"/>
    </location>
</feature>
<proteinExistence type="predicted"/>
<feature type="transmembrane region" description="Helical" evidence="1">
    <location>
        <begin position="139"/>
        <end position="160"/>
    </location>
</feature>
<feature type="transmembrane region" description="Helical" evidence="1">
    <location>
        <begin position="172"/>
        <end position="193"/>
    </location>
</feature>
<feature type="transmembrane region" description="Helical" evidence="1">
    <location>
        <begin position="205"/>
        <end position="225"/>
    </location>
</feature>
<dbReference type="EMBL" id="CP013200">
    <property type="protein sequence ID" value="ALO66344.1"/>
    <property type="molecule type" value="Genomic_DNA"/>
</dbReference>
<dbReference type="AlphaFoldDB" id="A0A0S2LYL0"/>
<sequence length="235" mass="25163">MTLVLQWTALTVCLACSLWRVPSLLKGRNRGLSWAFILATVSVALSLPAIYLPVDALLGGINLANVVLRLSMFGVFFLLTSRVAAAYNSPLARTLIRGPLGVAVLAISSLGLCVSYVLADVDGSSTGLVAFTNQSAVTAYSWFGVAYTTYAAACVVVATAKATLSRRPVVDRAAAFFLLVGFSLVCATVPLRIPRWANWQAVDIMNFTAILLVALGLALVWWSFIRRPISKNVHA</sequence>
<reference evidence="2 3" key="2">
    <citation type="journal article" date="2016" name="J. Biotechnol.">
        <title>Complete genome sequence of Arthrobacter alpinus ERGS4:06, a yellow pigmented bacterium tolerant to cold and radiations isolated from Sikkim Himalaya.</title>
        <authorList>
            <person name="Kumar R."/>
            <person name="Singh D."/>
            <person name="Swarnkar M.K."/>
            <person name="Singh A.K."/>
            <person name="Kumar S."/>
        </authorList>
    </citation>
    <scope>NUCLEOTIDE SEQUENCE [LARGE SCALE GENOMIC DNA]</scope>
    <source>
        <strain evidence="2 3">ERGS4:06</strain>
    </source>
</reference>